<dbReference type="SUPFAM" id="SSF53850">
    <property type="entry name" value="Periplasmic binding protein-like II"/>
    <property type="match status" value="1"/>
</dbReference>
<keyword evidence="4" id="KW-1185">Reference proteome</keyword>
<feature type="signal peptide" evidence="2">
    <location>
        <begin position="1"/>
        <end position="23"/>
    </location>
</feature>
<dbReference type="CDD" id="cd13578">
    <property type="entry name" value="PBP2_Bug27"/>
    <property type="match status" value="1"/>
</dbReference>
<dbReference type="RefSeq" id="WP_073107932.1">
    <property type="nucleotide sequence ID" value="NZ_FQXE01000015.1"/>
</dbReference>
<feature type="chain" id="PRO_5012522521" evidence="2">
    <location>
        <begin position="24"/>
        <end position="324"/>
    </location>
</feature>
<dbReference type="InterPro" id="IPR005064">
    <property type="entry name" value="BUG"/>
</dbReference>
<dbReference type="OrthoDB" id="9780943at2"/>
<reference evidence="3 4" key="1">
    <citation type="submission" date="2016-11" db="EMBL/GenBank/DDBJ databases">
        <authorList>
            <person name="Jaros S."/>
            <person name="Januszkiewicz K."/>
            <person name="Wedrychowicz H."/>
        </authorList>
    </citation>
    <scope>NUCLEOTIDE SEQUENCE [LARGE SCALE GENOMIC DNA]</scope>
    <source>
        <strain evidence="3 4">CGMCC 1.10190</strain>
    </source>
</reference>
<protein>
    <submittedName>
        <fullName evidence="3">Tripartite-type tricarboxylate transporter, receptor component TctC</fullName>
    </submittedName>
</protein>
<dbReference type="InterPro" id="IPR042100">
    <property type="entry name" value="Bug_dom1"/>
</dbReference>
<keyword evidence="3" id="KW-0675">Receptor</keyword>
<organism evidence="3 4">
    <name type="scientific">Pollutimonas bauzanensis</name>
    <dbReference type="NCBI Taxonomy" id="658167"/>
    <lineage>
        <taxon>Bacteria</taxon>
        <taxon>Pseudomonadati</taxon>
        <taxon>Pseudomonadota</taxon>
        <taxon>Betaproteobacteria</taxon>
        <taxon>Burkholderiales</taxon>
        <taxon>Alcaligenaceae</taxon>
        <taxon>Pollutimonas</taxon>
    </lineage>
</organism>
<accession>A0A1M5ZKZ6</accession>
<sequence length="324" mass="33672">MKKLTTILATAALGLSIHSGAGAEGASSYPGKPVNIVVPFAAGGGSDTLARTVGQKLSEMWKQPVVVINKAGADGNIGAQFVASAPADGYTLMVLDIGTLTMGPIFYKNLPFDPATAFDPVTVLTFSPHTLVVHPSVPAKTFKELLEYSKANPDKMNFAAHNNSAALAGHRLSAETGIEMTQIPYKGAGAAMVDLMGGQVNLSLASLLLVSPQIKSGALKAIAVASPKRMASMPEIPTLMESGVPGYVMGSWQAVVAPAGVPAEIVKKINLAIAEALKGPDVKEKLEGSGAEIIANSPEEFGRLLNEQRKTFKEVAARANVQTN</sequence>
<dbReference type="Gene3D" id="3.40.190.150">
    <property type="entry name" value="Bordetella uptake gene, domain 1"/>
    <property type="match status" value="1"/>
</dbReference>
<evidence type="ECO:0000313" key="4">
    <source>
        <dbReference type="Proteomes" id="UP000184226"/>
    </source>
</evidence>
<dbReference type="STRING" id="658167.SAMN04488135_115129"/>
<dbReference type="PANTHER" id="PTHR42928:SF5">
    <property type="entry name" value="BLR1237 PROTEIN"/>
    <property type="match status" value="1"/>
</dbReference>
<evidence type="ECO:0000256" key="2">
    <source>
        <dbReference type="SAM" id="SignalP"/>
    </source>
</evidence>
<gene>
    <name evidence="3" type="ORF">SAMN04488135_115129</name>
</gene>
<keyword evidence="2" id="KW-0732">Signal</keyword>
<dbReference type="Pfam" id="PF03401">
    <property type="entry name" value="TctC"/>
    <property type="match status" value="1"/>
</dbReference>
<evidence type="ECO:0000256" key="1">
    <source>
        <dbReference type="ARBA" id="ARBA00006987"/>
    </source>
</evidence>
<dbReference type="AlphaFoldDB" id="A0A1M5ZKZ6"/>
<dbReference type="Gene3D" id="3.40.190.10">
    <property type="entry name" value="Periplasmic binding protein-like II"/>
    <property type="match status" value="1"/>
</dbReference>
<name>A0A1M5ZKZ6_9BURK</name>
<evidence type="ECO:0000313" key="3">
    <source>
        <dbReference type="EMBL" id="SHI24818.1"/>
    </source>
</evidence>
<dbReference type="EMBL" id="FQXE01000015">
    <property type="protein sequence ID" value="SHI24818.1"/>
    <property type="molecule type" value="Genomic_DNA"/>
</dbReference>
<dbReference type="Proteomes" id="UP000184226">
    <property type="component" value="Unassembled WGS sequence"/>
</dbReference>
<proteinExistence type="inferred from homology"/>
<dbReference type="PIRSF" id="PIRSF017082">
    <property type="entry name" value="YflP"/>
    <property type="match status" value="1"/>
</dbReference>
<comment type="similarity">
    <text evidence="1">Belongs to the UPF0065 (bug) family.</text>
</comment>
<dbReference type="PANTHER" id="PTHR42928">
    <property type="entry name" value="TRICARBOXYLATE-BINDING PROTEIN"/>
    <property type="match status" value="1"/>
</dbReference>